<dbReference type="CDD" id="cd07061">
    <property type="entry name" value="HP_HAP_like"/>
    <property type="match status" value="1"/>
</dbReference>
<evidence type="ECO:0000256" key="1">
    <source>
        <dbReference type="ARBA" id="ARBA00000032"/>
    </source>
</evidence>
<name>A0A0M3K6R5_ANISI</name>
<dbReference type="Gene3D" id="3.40.50.1240">
    <property type="entry name" value="Phosphoglycerate mutase-like"/>
    <property type="match status" value="1"/>
</dbReference>
<dbReference type="PROSITE" id="PS00616">
    <property type="entry name" value="HIS_ACID_PHOSPHAT_1"/>
    <property type="match status" value="1"/>
</dbReference>
<keyword evidence="5" id="KW-1185">Reference proteome</keyword>
<dbReference type="GO" id="GO:0003993">
    <property type="term" value="F:acid phosphatase activity"/>
    <property type="evidence" value="ECO:0007669"/>
    <property type="project" value="UniProtKB-EC"/>
</dbReference>
<reference evidence="4 5" key="2">
    <citation type="submission" date="2018-11" db="EMBL/GenBank/DDBJ databases">
        <authorList>
            <consortium name="Pathogen Informatics"/>
        </authorList>
    </citation>
    <scope>NUCLEOTIDE SEQUENCE [LARGE SCALE GENOMIC DNA]</scope>
</reference>
<evidence type="ECO:0000313" key="5">
    <source>
        <dbReference type="Proteomes" id="UP000267096"/>
    </source>
</evidence>
<comment type="similarity">
    <text evidence="2">Belongs to the histidine acid phosphatase family.</text>
</comment>
<dbReference type="SUPFAM" id="SSF53254">
    <property type="entry name" value="Phosphoglycerate mutase-like"/>
    <property type="match status" value="1"/>
</dbReference>
<gene>
    <name evidence="4" type="ORF">ASIM_LOCUS16062</name>
</gene>
<dbReference type="OrthoDB" id="10257284at2759"/>
<dbReference type="PANTHER" id="PTHR11567:SF171">
    <property type="entry name" value="ACID PHOSPHATASE FAMILY"/>
    <property type="match status" value="1"/>
</dbReference>
<keyword evidence="3" id="KW-0472">Membrane</keyword>
<dbReference type="Proteomes" id="UP000267096">
    <property type="component" value="Unassembled WGS sequence"/>
</dbReference>
<protein>
    <submittedName>
        <fullName evidence="6">Lysosomal acid phosphatase</fullName>
    </submittedName>
</protein>
<accession>A0A0M3K6R5</accession>
<dbReference type="WBParaSite" id="ASIM_0001665601-mRNA-1">
    <property type="protein sequence ID" value="ASIM_0001665601-mRNA-1"/>
    <property type="gene ID" value="ASIM_0001665601"/>
</dbReference>
<keyword evidence="3" id="KW-1133">Transmembrane helix</keyword>
<comment type="catalytic activity">
    <reaction evidence="1">
        <text>a phosphate monoester + H2O = an alcohol + phosphate</text>
        <dbReference type="Rhea" id="RHEA:15017"/>
        <dbReference type="ChEBI" id="CHEBI:15377"/>
        <dbReference type="ChEBI" id="CHEBI:30879"/>
        <dbReference type="ChEBI" id="CHEBI:43474"/>
        <dbReference type="ChEBI" id="CHEBI:67140"/>
        <dbReference type="EC" id="3.1.3.2"/>
    </reaction>
</comment>
<dbReference type="InterPro" id="IPR029033">
    <property type="entry name" value="His_PPase_superfam"/>
</dbReference>
<evidence type="ECO:0000256" key="3">
    <source>
        <dbReference type="SAM" id="Phobius"/>
    </source>
</evidence>
<keyword evidence="3" id="KW-0812">Transmembrane</keyword>
<evidence type="ECO:0000313" key="6">
    <source>
        <dbReference type="WBParaSite" id="ASIM_0001665601-mRNA-1"/>
    </source>
</evidence>
<evidence type="ECO:0000256" key="2">
    <source>
        <dbReference type="ARBA" id="ARBA00005375"/>
    </source>
</evidence>
<dbReference type="AlphaFoldDB" id="A0A0M3K6R5"/>
<organism evidence="6">
    <name type="scientific">Anisakis simplex</name>
    <name type="common">Herring worm</name>
    <dbReference type="NCBI Taxonomy" id="6269"/>
    <lineage>
        <taxon>Eukaryota</taxon>
        <taxon>Metazoa</taxon>
        <taxon>Ecdysozoa</taxon>
        <taxon>Nematoda</taxon>
        <taxon>Chromadorea</taxon>
        <taxon>Rhabditida</taxon>
        <taxon>Spirurina</taxon>
        <taxon>Ascaridomorpha</taxon>
        <taxon>Ascaridoidea</taxon>
        <taxon>Anisakidae</taxon>
        <taxon>Anisakis</taxon>
        <taxon>Anisakis simplex complex</taxon>
    </lineage>
</organism>
<dbReference type="EMBL" id="UYRR01032775">
    <property type="protein sequence ID" value="VDK56769.1"/>
    <property type="molecule type" value="Genomic_DNA"/>
</dbReference>
<dbReference type="Pfam" id="PF00328">
    <property type="entry name" value="His_Phos_2"/>
    <property type="match status" value="1"/>
</dbReference>
<dbReference type="PANTHER" id="PTHR11567">
    <property type="entry name" value="ACID PHOSPHATASE-RELATED"/>
    <property type="match status" value="1"/>
</dbReference>
<dbReference type="InterPro" id="IPR033379">
    <property type="entry name" value="Acid_Pase_AS"/>
</dbReference>
<evidence type="ECO:0000313" key="4">
    <source>
        <dbReference type="EMBL" id="VDK56769.1"/>
    </source>
</evidence>
<dbReference type="InterPro" id="IPR000560">
    <property type="entry name" value="His_Pase_clade-2"/>
</dbReference>
<reference evidence="6" key="1">
    <citation type="submission" date="2017-02" db="UniProtKB">
        <authorList>
            <consortium name="WormBaseParasite"/>
        </authorList>
    </citation>
    <scope>IDENTIFICATION</scope>
</reference>
<proteinExistence type="inferred from homology"/>
<dbReference type="InterPro" id="IPR050645">
    <property type="entry name" value="Histidine_acid_phosphatase"/>
</dbReference>
<feature type="transmembrane region" description="Helical" evidence="3">
    <location>
        <begin position="372"/>
        <end position="400"/>
    </location>
</feature>
<sequence>MLHYPNRVPIIIFVACITQIFGQQSIDTLQSLQILFRHGERAPTKILIFPNEDPKILDKFPIEAGELTNDGIMQEYQLGQYIRTTYDKFLGKRYIPSQIRVLAGTDNRTVVSALSVLASLFPPEGDQVWSQLLKWQPIAVHSQPILDQFAIGAFDSCPNLMDTYQNTDVYKKIAADDTPFKQWLTQMTGIEVNDPIIYNQVLDCLISRTSLKDLPPPMWAQNDTILGMVSEKHIRLNAQITDLILAESGGWLYNLFVEGIENRINNLTNHKLLLYAAHDGNILTFGKFFAIPQLSTMPPFGSAIVLEHHLRNGDHVVELWFHSFQSNSRTQIAIPGCGDPCLFNDFKRMNRRFSSSSWTFLCKGDSELCEDYSIVLATMVGLTIMLGILTVLLVFVCCAYRNRLNKLLDPEQQSLLR</sequence>